<protein>
    <recommendedName>
        <fullName evidence="3 8">NADH-ubiquinone oxidoreductase chain 1</fullName>
        <ecNumber evidence="8">7.1.1.2</ecNumber>
    </recommendedName>
</protein>
<reference evidence="10" key="1">
    <citation type="journal article" date="2019" name="Mol. Phylogenet. Evol.">
        <title>A mitochondrial genome phylogeny of Mytilidae (Bivalvia: Mytilida).</title>
        <authorList>
            <person name="Lee Y."/>
            <person name="Kwak H."/>
            <person name="Shin J."/>
            <person name="Kim S.C."/>
            <person name="Kim T."/>
            <person name="Park J.K."/>
        </authorList>
    </citation>
    <scope>NUCLEOTIDE SEQUENCE</scope>
</reference>
<proteinExistence type="inferred from homology"/>
<comment type="similarity">
    <text evidence="2 7">Belongs to the complex I subunit 1 family.</text>
</comment>
<geneLocation type="mitochondrion" evidence="10"/>
<dbReference type="HAMAP" id="MF_01350">
    <property type="entry name" value="NDH1_NuoH"/>
    <property type="match status" value="1"/>
</dbReference>
<keyword evidence="4 7" id="KW-0812">Transmembrane</keyword>
<dbReference type="GO" id="GO:0009060">
    <property type="term" value="P:aerobic respiration"/>
    <property type="evidence" value="ECO:0007669"/>
    <property type="project" value="TreeGrafter"/>
</dbReference>
<evidence type="ECO:0000256" key="8">
    <source>
        <dbReference type="RuleBase" id="RU000473"/>
    </source>
</evidence>
<feature type="transmembrane region" description="Helical" evidence="9">
    <location>
        <begin position="80"/>
        <end position="100"/>
    </location>
</feature>
<dbReference type="EMBL" id="MK721546">
    <property type="protein sequence ID" value="QDO71908.1"/>
    <property type="molecule type" value="Genomic_DNA"/>
</dbReference>
<name>A0A516EZH8_9BIVA</name>
<sequence length="317" mass="35041">MQSEVSSLVMAVNVLNFILPGVCALVAVGWYTTVERKVLGYIMNRKGPNKVGYMGIMQPMSDGLKLFTKEVIVPSYSNKGPFVVVPVVSFFIALLVWFIYPYSTVEGLFGCSLLYFLVSAGMSMYSVVVAGWASNSKYALLGAVRGVAQSVSFEVVMSLILLSAAFSVGLLSLGYTKMWQSGAMFVMVGLFTPFFFVWLVCILAESNRAPFDFVEGESELVSGYNVEFSAGGFGLLYMTEYSGMLFNSLFSSAVYFGGSDLFVSIISIFFIFFYIWVRGTLPRYRYDLFMMLVWKSYLPLVLGGLFVVMGLISLSVC</sequence>
<feature type="transmembrane region" description="Helical" evidence="9">
    <location>
        <begin position="297"/>
        <end position="316"/>
    </location>
</feature>
<feature type="transmembrane region" description="Helical" evidence="9">
    <location>
        <begin position="182"/>
        <end position="204"/>
    </location>
</feature>
<dbReference type="PROSITE" id="PS00667">
    <property type="entry name" value="COMPLEX1_ND1_1"/>
    <property type="match status" value="1"/>
</dbReference>
<evidence type="ECO:0000256" key="6">
    <source>
        <dbReference type="ARBA" id="ARBA00023136"/>
    </source>
</evidence>
<evidence type="ECO:0000256" key="1">
    <source>
        <dbReference type="ARBA" id="ARBA00004141"/>
    </source>
</evidence>
<dbReference type="GO" id="GO:0005743">
    <property type="term" value="C:mitochondrial inner membrane"/>
    <property type="evidence" value="ECO:0007669"/>
    <property type="project" value="UniProtKB-SubCell"/>
</dbReference>
<keyword evidence="6 9" id="KW-0472">Membrane</keyword>
<dbReference type="PANTHER" id="PTHR11432:SF3">
    <property type="entry name" value="NADH-UBIQUINONE OXIDOREDUCTASE CHAIN 1"/>
    <property type="match status" value="1"/>
</dbReference>
<dbReference type="PANTHER" id="PTHR11432">
    <property type="entry name" value="NADH DEHYDROGENASE SUBUNIT 1"/>
    <property type="match status" value="1"/>
</dbReference>
<keyword evidence="7" id="KW-0520">NAD</keyword>
<feature type="transmembrane region" description="Helical" evidence="9">
    <location>
        <begin position="7"/>
        <end position="31"/>
    </location>
</feature>
<evidence type="ECO:0000256" key="7">
    <source>
        <dbReference type="RuleBase" id="RU000471"/>
    </source>
</evidence>
<dbReference type="GO" id="GO:0008137">
    <property type="term" value="F:NADH dehydrogenase (ubiquinone) activity"/>
    <property type="evidence" value="ECO:0007669"/>
    <property type="project" value="UniProtKB-EC"/>
</dbReference>
<feature type="transmembrane region" description="Helical" evidence="9">
    <location>
        <begin position="112"/>
        <end position="134"/>
    </location>
</feature>
<dbReference type="Pfam" id="PF00146">
    <property type="entry name" value="NADHdh"/>
    <property type="match status" value="1"/>
</dbReference>
<gene>
    <name evidence="10" type="primary">nad1</name>
</gene>
<evidence type="ECO:0000256" key="5">
    <source>
        <dbReference type="ARBA" id="ARBA00022989"/>
    </source>
</evidence>
<evidence type="ECO:0000256" key="2">
    <source>
        <dbReference type="ARBA" id="ARBA00010535"/>
    </source>
</evidence>
<keyword evidence="5 9" id="KW-1133">Transmembrane helix</keyword>
<keyword evidence="8 10" id="KW-0496">Mitochondrion</keyword>
<evidence type="ECO:0000313" key="10">
    <source>
        <dbReference type="EMBL" id="QDO71908.1"/>
    </source>
</evidence>
<feature type="transmembrane region" description="Helical" evidence="9">
    <location>
        <begin position="253"/>
        <end position="277"/>
    </location>
</feature>
<comment type="catalytic activity">
    <reaction evidence="8">
        <text>a ubiquinone + NADH + 5 H(+)(in) = a ubiquinol + NAD(+) + 4 H(+)(out)</text>
        <dbReference type="Rhea" id="RHEA:29091"/>
        <dbReference type="Rhea" id="RHEA-COMP:9565"/>
        <dbReference type="Rhea" id="RHEA-COMP:9566"/>
        <dbReference type="ChEBI" id="CHEBI:15378"/>
        <dbReference type="ChEBI" id="CHEBI:16389"/>
        <dbReference type="ChEBI" id="CHEBI:17976"/>
        <dbReference type="ChEBI" id="CHEBI:57540"/>
        <dbReference type="ChEBI" id="CHEBI:57945"/>
        <dbReference type="EC" id="7.1.1.2"/>
    </reaction>
</comment>
<dbReference type="AlphaFoldDB" id="A0A516EZH8"/>
<accession>A0A516EZH8</accession>
<dbReference type="EC" id="7.1.1.2" evidence="8"/>
<evidence type="ECO:0000256" key="3">
    <source>
        <dbReference type="ARBA" id="ARBA00021009"/>
    </source>
</evidence>
<dbReference type="InterPro" id="IPR001694">
    <property type="entry name" value="NADH_UbQ_OxRdtase_su1/FPO"/>
</dbReference>
<feature type="transmembrane region" description="Helical" evidence="9">
    <location>
        <begin position="155"/>
        <end position="176"/>
    </location>
</feature>
<dbReference type="PROSITE" id="PS00668">
    <property type="entry name" value="COMPLEX1_ND1_2"/>
    <property type="match status" value="1"/>
</dbReference>
<evidence type="ECO:0000256" key="4">
    <source>
        <dbReference type="ARBA" id="ARBA00022692"/>
    </source>
</evidence>
<organism evidence="10">
    <name type="scientific">Lithophaga curta</name>
    <dbReference type="NCBI Taxonomy" id="2590090"/>
    <lineage>
        <taxon>Eukaryota</taxon>
        <taxon>Metazoa</taxon>
        <taxon>Spiralia</taxon>
        <taxon>Lophotrochozoa</taxon>
        <taxon>Mollusca</taxon>
        <taxon>Bivalvia</taxon>
        <taxon>Autobranchia</taxon>
        <taxon>Pteriomorphia</taxon>
        <taxon>Mytilida</taxon>
        <taxon>Mytiloidea</taxon>
        <taxon>Mytilidae</taxon>
        <taxon>Lithophaginae</taxon>
        <taxon>Lithophaga</taxon>
    </lineage>
</organism>
<dbReference type="GO" id="GO:0003954">
    <property type="term" value="F:NADH dehydrogenase activity"/>
    <property type="evidence" value="ECO:0007669"/>
    <property type="project" value="TreeGrafter"/>
</dbReference>
<comment type="subcellular location">
    <subcellularLocation>
        <location evidence="1">Membrane</location>
        <topology evidence="1">Multi-pass membrane protein</topology>
    </subcellularLocation>
    <subcellularLocation>
        <location evidence="7">Mitochondrion inner membrane</location>
        <topology evidence="7">Multi-pass membrane protein</topology>
    </subcellularLocation>
</comment>
<keyword evidence="8" id="KW-0830">Ubiquinone</keyword>
<dbReference type="InterPro" id="IPR018086">
    <property type="entry name" value="NADH_UbQ_OxRdtase_su1_CS"/>
</dbReference>
<evidence type="ECO:0000256" key="9">
    <source>
        <dbReference type="SAM" id="Phobius"/>
    </source>
</evidence>